<feature type="transmembrane region" description="Helical" evidence="1">
    <location>
        <begin position="221"/>
        <end position="243"/>
    </location>
</feature>
<keyword evidence="1" id="KW-0472">Membrane</keyword>
<feature type="transmembrane region" description="Helical" evidence="1">
    <location>
        <begin position="74"/>
        <end position="92"/>
    </location>
</feature>
<organism evidence="2 3">
    <name type="scientific">Parvularcula mediterranea</name>
    <dbReference type="NCBI Taxonomy" id="2732508"/>
    <lineage>
        <taxon>Bacteria</taxon>
        <taxon>Pseudomonadati</taxon>
        <taxon>Pseudomonadota</taxon>
        <taxon>Alphaproteobacteria</taxon>
        <taxon>Parvularculales</taxon>
        <taxon>Parvularculaceae</taxon>
        <taxon>Parvularcula</taxon>
    </lineage>
</organism>
<feature type="transmembrane region" description="Helical" evidence="1">
    <location>
        <begin position="317"/>
        <end position="338"/>
    </location>
</feature>
<dbReference type="AlphaFoldDB" id="A0A7Y3RLI9"/>
<feature type="transmembrane region" description="Helical" evidence="1">
    <location>
        <begin position="249"/>
        <end position="271"/>
    </location>
</feature>
<feature type="transmembrane region" description="Helical" evidence="1">
    <location>
        <begin position="141"/>
        <end position="171"/>
    </location>
</feature>
<sequence length="570" mass="61022">MQVELDERVPRGGSSLMTVFGLPGAAVGFLFWVVVDRIEGSQTLPPLLVALALGISLAGGTYLLTVLKGQTVRAVVAAIGVGILTAALFYMASHYQGWAMSEGVLPFLANVLIVVVLLPFLRASAKGNSFFDYRPLFADAWSIPAIVGVAQAFVLVGAALAALVAALFAFIGLDFVRDLMGEPWFFMTYAGLLQGVAVGVVRQRESAVLAVRSIMMALLRVASPVFAACLTIFLAAVMIRGFGSLLDGLSPVATLTCAAAVAIVMINAIVADEGRPQTPLFAATSRLFGVLLIFVMALAVYGLAMRIGAEGFTPNRIVALLAVTVIGLYAPIYAAAALSESWVILRQGNIAMSGVLLVVAVFIQTPLFQPHSWSVASQLAIMEEAPGEVSPSDLIYLRDDLGDEGKAAFEELKAGQGELSDMARHIGERPGYRLPTLEDAGDIGSIIAGPHDMEIPETLLEAIRAKVLIGEEAIVTMPAAGEAIIFKYPKERGYMTFLLFRQTEGQWQELDQQGIYFRSDEERDAFLEEARAGRVGFETKSFRVPVVGDKVLTSAADRLKPYEVTEDPAN</sequence>
<dbReference type="Proteomes" id="UP000536835">
    <property type="component" value="Unassembled WGS sequence"/>
</dbReference>
<dbReference type="Pfam" id="PF13687">
    <property type="entry name" value="DUF4153"/>
    <property type="match status" value="1"/>
</dbReference>
<name>A0A7Y3RLI9_9PROT</name>
<evidence type="ECO:0000256" key="1">
    <source>
        <dbReference type="SAM" id="Phobius"/>
    </source>
</evidence>
<keyword evidence="1" id="KW-1133">Transmembrane helix</keyword>
<feature type="transmembrane region" description="Helical" evidence="1">
    <location>
        <begin position="183"/>
        <end position="201"/>
    </location>
</feature>
<feature type="transmembrane region" description="Helical" evidence="1">
    <location>
        <begin position="47"/>
        <end position="67"/>
    </location>
</feature>
<keyword evidence="3" id="KW-1185">Reference proteome</keyword>
<protein>
    <submittedName>
        <fullName evidence="2">DUF4153 domain-containing protein</fullName>
    </submittedName>
</protein>
<evidence type="ECO:0000313" key="2">
    <source>
        <dbReference type="EMBL" id="NNU15761.1"/>
    </source>
</evidence>
<keyword evidence="1" id="KW-0812">Transmembrane</keyword>
<feature type="transmembrane region" description="Helical" evidence="1">
    <location>
        <begin position="104"/>
        <end position="121"/>
    </location>
</feature>
<feature type="transmembrane region" description="Helical" evidence="1">
    <location>
        <begin position="12"/>
        <end position="35"/>
    </location>
</feature>
<dbReference type="EMBL" id="JABFCX010000002">
    <property type="protein sequence ID" value="NNU15761.1"/>
    <property type="molecule type" value="Genomic_DNA"/>
</dbReference>
<proteinExistence type="predicted"/>
<gene>
    <name evidence="2" type="ORF">HK107_05435</name>
</gene>
<comment type="caution">
    <text evidence="2">The sequence shown here is derived from an EMBL/GenBank/DDBJ whole genome shotgun (WGS) entry which is preliminary data.</text>
</comment>
<dbReference type="InterPro" id="IPR025291">
    <property type="entry name" value="DUF4153"/>
</dbReference>
<evidence type="ECO:0000313" key="3">
    <source>
        <dbReference type="Proteomes" id="UP000536835"/>
    </source>
</evidence>
<reference evidence="2 3" key="1">
    <citation type="submission" date="2020-05" db="EMBL/GenBank/DDBJ databases">
        <title>Parvularcula mediterraneae sp. nov., isolated from polypropylene straw from shallow seawater of the seashore of Laganas in Zakynthos island, Greece.</title>
        <authorList>
            <person name="Szabo I."/>
            <person name="Al-Omari J."/>
            <person name="Rado J."/>
            <person name="Szerdahelyi G.S."/>
        </authorList>
    </citation>
    <scope>NUCLEOTIDE SEQUENCE [LARGE SCALE GENOMIC DNA]</scope>
    <source>
        <strain evidence="2 3">ZS-1/3</strain>
    </source>
</reference>
<feature type="transmembrane region" description="Helical" evidence="1">
    <location>
        <begin position="350"/>
        <end position="368"/>
    </location>
</feature>
<accession>A0A7Y3RLI9</accession>
<dbReference type="RefSeq" id="WP_173197442.1">
    <property type="nucleotide sequence ID" value="NZ_JABFCX010000002.1"/>
</dbReference>
<feature type="transmembrane region" description="Helical" evidence="1">
    <location>
        <begin position="283"/>
        <end position="305"/>
    </location>
</feature>